<accession>A0A7G2F7C9</accession>
<feature type="domain" description="Peptide N-acetyl-beta-D-glucosaminyl asparaginase amidase A N-terminal" evidence="2">
    <location>
        <begin position="59"/>
        <end position="390"/>
    </location>
</feature>
<feature type="signal peptide" evidence="1">
    <location>
        <begin position="1"/>
        <end position="24"/>
    </location>
</feature>
<name>A0A7G2F7C9_ARATH</name>
<reference evidence="3 4" key="1">
    <citation type="submission" date="2020-09" db="EMBL/GenBank/DDBJ databases">
        <authorList>
            <person name="Ashkenazy H."/>
        </authorList>
    </citation>
    <scope>NUCLEOTIDE SEQUENCE [LARGE SCALE GENOMIC DNA]</scope>
    <source>
        <strain evidence="4">cv. Cdm-0</strain>
    </source>
</reference>
<evidence type="ECO:0000256" key="1">
    <source>
        <dbReference type="SAM" id="SignalP"/>
    </source>
</evidence>
<sequence>MPENQNGAVKFFFTLAFLTATAVSRPSSPDRFLRSASTCLRSPVEPQEYEELRRPLPSDQLTPSCSHVLFRHSFANTINRPPFTTPYTPPSSCISPPWSYVVLDLRAASSGDQYDRISGLWLGGVELLRTSTAEPSPSGIFWNVRKDVSRYSSLFMRSDLNVTMMLENIVNDVYTGIYHINVTLIFYEFNPIASNLKISNRLGFVDSQKRDQTPADLIIPVCDGGNRGFWFMIENPRETYSKGIQIPSNTRQIVLELYVSFHGNDEFWYSNPPNSYIRTNNLITGRGNGAYREVFVKIDGRYVGSEVPFPVIFTGGINPLFWEPVVAIGAFNLPSYDMDLTPFLGLLLDGKSHEFAFGVNDGISYWLVDANLHLWLDHGSSNVEAGSRLYDSPSRHMMRQEQLEQLDGSFKVEAEVSSEYDGWVRSSKGNLTTMVKSMFKVDSLVRFEKNGTYKRVEQRVKTERIVEVTSESGKPVNRVVHQRTYPLTVITSTLRGLTNDKDTYMLVTNVSHALNETHSDGEALIQVYSRQDSEGWMEVEDHNVLAGEASTKQSLSYIDEFSCYSRTIVAANGEIAQDSSSDSCTSSSFSELNTIEQLIITNVMKHLS</sequence>
<dbReference type="Proteomes" id="UP000516314">
    <property type="component" value="Chromosome 5"/>
</dbReference>
<evidence type="ECO:0000313" key="4">
    <source>
        <dbReference type="Proteomes" id="UP000516314"/>
    </source>
</evidence>
<proteinExistence type="predicted"/>
<dbReference type="PANTHER" id="PTHR31104">
    <property type="entry name" value="PEPTIDE-N4-(N-ACETYL-BETA-GLUCOSAMINYL)ASPARAGINE AMIDASE A PROTEIN"/>
    <property type="match status" value="1"/>
</dbReference>
<feature type="chain" id="PRO_5028926923" evidence="1">
    <location>
        <begin position="25"/>
        <end position="608"/>
    </location>
</feature>
<protein>
    <submittedName>
        <fullName evidence="3">(thale cress) hypothetical protein</fullName>
    </submittedName>
</protein>
<dbReference type="InterPro" id="IPR021102">
    <property type="entry name" value="PNGase_A"/>
</dbReference>
<organism evidence="3 4">
    <name type="scientific">Arabidopsis thaliana</name>
    <name type="common">Mouse-ear cress</name>
    <dbReference type="NCBI Taxonomy" id="3702"/>
    <lineage>
        <taxon>Eukaryota</taxon>
        <taxon>Viridiplantae</taxon>
        <taxon>Streptophyta</taxon>
        <taxon>Embryophyta</taxon>
        <taxon>Tracheophyta</taxon>
        <taxon>Spermatophyta</taxon>
        <taxon>Magnoliopsida</taxon>
        <taxon>eudicotyledons</taxon>
        <taxon>Gunneridae</taxon>
        <taxon>Pentapetalae</taxon>
        <taxon>rosids</taxon>
        <taxon>malvids</taxon>
        <taxon>Brassicales</taxon>
        <taxon>Brassicaceae</taxon>
        <taxon>Camelineae</taxon>
        <taxon>Arabidopsis</taxon>
    </lineage>
</organism>
<keyword evidence="1" id="KW-0732">Signal</keyword>
<dbReference type="InterPro" id="IPR056948">
    <property type="entry name" value="PNGaseA_N"/>
</dbReference>
<evidence type="ECO:0000259" key="2">
    <source>
        <dbReference type="Pfam" id="PF12222"/>
    </source>
</evidence>
<gene>
    <name evidence="3" type="ORF">AT9943_LOCUS18402</name>
</gene>
<dbReference type="EMBL" id="LR881470">
    <property type="protein sequence ID" value="CAD5330895.1"/>
    <property type="molecule type" value="Genomic_DNA"/>
</dbReference>
<dbReference type="Pfam" id="PF12222">
    <property type="entry name" value="PNGaseA"/>
    <property type="match status" value="1"/>
</dbReference>
<dbReference type="AlphaFoldDB" id="A0A7G2F7C9"/>
<evidence type="ECO:0000313" key="3">
    <source>
        <dbReference type="EMBL" id="CAD5330895.1"/>
    </source>
</evidence>